<reference evidence="4 5" key="1">
    <citation type="submission" date="2018-01" db="EMBL/GenBank/DDBJ databases">
        <title>Whole genome analyses suggest that Burkholderia sensu lato contains two further novel genera in the rhizoxinica-symbiotica group Mycetohabitans gen. nov., and Trinickia gen. nov.: implications for the evolution of diazotrophy and nodulation in the Burkholderiaceae.</title>
        <authorList>
            <person name="Estrada-de los Santos P."/>
            <person name="Palmer M."/>
            <person name="Chavez-Ramirez B."/>
            <person name="Beukes C."/>
            <person name="Steenkamp E.T."/>
            <person name="Hirsch A.M."/>
            <person name="Manyaka P."/>
            <person name="Maluk M."/>
            <person name="Lafos M."/>
            <person name="Crook M."/>
            <person name="Gross E."/>
            <person name="Simon M.F."/>
            <person name="Bueno dos Reis Junior F."/>
            <person name="Poole P.S."/>
            <person name="Venter S.N."/>
            <person name="James E.K."/>
        </authorList>
    </citation>
    <scope>NUCLEOTIDE SEQUENCE [LARGE SCALE GENOMIC DNA]</scope>
    <source>
        <strain evidence="4 5">GP25-8</strain>
    </source>
</reference>
<dbReference type="InterPro" id="IPR005644">
    <property type="entry name" value="NolW-like"/>
</dbReference>
<dbReference type="InterPro" id="IPR050810">
    <property type="entry name" value="Bact_Secretion_Sys_Channel"/>
</dbReference>
<dbReference type="RefSeq" id="WP_102611197.1">
    <property type="nucleotide sequence ID" value="NZ_CADIKD010000003.1"/>
</dbReference>
<dbReference type="GO" id="GO:0009306">
    <property type="term" value="P:protein secretion"/>
    <property type="evidence" value="ECO:0007669"/>
    <property type="project" value="TreeGrafter"/>
</dbReference>
<feature type="region of interest" description="Disordered" evidence="1">
    <location>
        <begin position="397"/>
        <end position="420"/>
    </location>
</feature>
<protein>
    <recommendedName>
        <fullName evidence="3">NolW-like domain-containing protein</fullName>
    </recommendedName>
</protein>
<accession>A0A2N7VXI7</accession>
<evidence type="ECO:0000259" key="3">
    <source>
        <dbReference type="Pfam" id="PF03958"/>
    </source>
</evidence>
<keyword evidence="2" id="KW-0732">Signal</keyword>
<dbReference type="GO" id="GO:0015627">
    <property type="term" value="C:type II protein secretion system complex"/>
    <property type="evidence" value="ECO:0007669"/>
    <property type="project" value="TreeGrafter"/>
</dbReference>
<dbReference type="Pfam" id="PF03958">
    <property type="entry name" value="Secretin_N"/>
    <property type="match status" value="1"/>
</dbReference>
<keyword evidence="5" id="KW-1185">Reference proteome</keyword>
<dbReference type="Gene3D" id="3.55.50.30">
    <property type="match status" value="1"/>
</dbReference>
<feature type="signal peptide" evidence="2">
    <location>
        <begin position="1"/>
        <end position="31"/>
    </location>
</feature>
<evidence type="ECO:0000256" key="1">
    <source>
        <dbReference type="SAM" id="MobiDB-lite"/>
    </source>
</evidence>
<feature type="domain" description="NolW-like" evidence="3">
    <location>
        <begin position="192"/>
        <end position="323"/>
    </location>
</feature>
<comment type="caution">
    <text evidence="4">The sequence shown here is derived from an EMBL/GenBank/DDBJ whole genome shotgun (WGS) entry which is preliminary data.</text>
</comment>
<dbReference type="PANTHER" id="PTHR30332:SF5">
    <property type="entry name" value="SPI-1 TYPE 3 SECRETION SYSTEM SECRETIN"/>
    <property type="match status" value="1"/>
</dbReference>
<dbReference type="EMBL" id="PNYB01000015">
    <property type="protein sequence ID" value="PMS21872.1"/>
    <property type="molecule type" value="Genomic_DNA"/>
</dbReference>
<sequence length="506" mass="53674">MMVVSLRMLLFRLLLAGLCAFAPLGTASAMAQSSDPLAAPYALDASNQRIRDVLHRFAADHGLALRIEPGAQRDWRPARLDGWVRGETGRAFLEQLARAHRFSWFAADRRLYIGSAHDSSVERIPLGGTRADSARAALKAVGIYEDRFGWGELDGQDAVLVGGPGAYRALVRRFIAGHAKAQRAATEPEAMIFPLRYAKAGDDPPTGSGSTRRPGVAALLRELLAPGTAVSQPAFILPAESEVVPPLPSVMPSLTQWAGYAPPRSQSVPATARPREANQAAASAISPVGIVADDATNSVIVWAERSWRADIERLIDALDRPAALVSIDILVIESDSNTVMALTAASEDNEAGSVANPSPFANRIAQAVAGQRVRVLNRQTLVGRMNTHTVLAIGAEASHTGAPADKADSEQANGRSGHRGDRLDLTARIVPAAGEGQRTTAIAVDVDLLMAQPTGLPGQIWANTSSVKFETSVTLEDGAQPRLIASYPVATARAEQRAIFISAKAL</sequence>
<name>A0A2N7VXI7_9BURK</name>
<evidence type="ECO:0000313" key="4">
    <source>
        <dbReference type="EMBL" id="PMS21872.1"/>
    </source>
</evidence>
<evidence type="ECO:0000313" key="5">
    <source>
        <dbReference type="Proteomes" id="UP000235347"/>
    </source>
</evidence>
<proteinExistence type="predicted"/>
<dbReference type="Proteomes" id="UP000235347">
    <property type="component" value="Unassembled WGS sequence"/>
</dbReference>
<feature type="chain" id="PRO_5014711549" description="NolW-like domain-containing protein" evidence="2">
    <location>
        <begin position="32"/>
        <end position="506"/>
    </location>
</feature>
<dbReference type="PANTHER" id="PTHR30332">
    <property type="entry name" value="PROBABLE GENERAL SECRETION PATHWAY PROTEIN D"/>
    <property type="match status" value="1"/>
</dbReference>
<dbReference type="InterPro" id="IPR038591">
    <property type="entry name" value="NolW-like_sf"/>
</dbReference>
<organism evidence="4 5">
    <name type="scientific">Trinickia soli</name>
    <dbReference type="NCBI Taxonomy" id="380675"/>
    <lineage>
        <taxon>Bacteria</taxon>
        <taxon>Pseudomonadati</taxon>
        <taxon>Pseudomonadota</taxon>
        <taxon>Betaproteobacteria</taxon>
        <taxon>Burkholderiales</taxon>
        <taxon>Burkholderiaceae</taxon>
        <taxon>Trinickia</taxon>
    </lineage>
</organism>
<gene>
    <name evidence="4" type="ORF">C0Z19_18060</name>
</gene>
<dbReference type="Gene3D" id="3.30.1370.120">
    <property type="match status" value="2"/>
</dbReference>
<evidence type="ECO:0000256" key="2">
    <source>
        <dbReference type="SAM" id="SignalP"/>
    </source>
</evidence>
<dbReference type="AlphaFoldDB" id="A0A2N7VXI7"/>